<dbReference type="InterPro" id="IPR016024">
    <property type="entry name" value="ARM-type_fold"/>
</dbReference>
<feature type="region of interest" description="Disordered" evidence="6">
    <location>
        <begin position="152"/>
        <end position="176"/>
    </location>
</feature>
<feature type="domain" description="Ion transport" evidence="8">
    <location>
        <begin position="644"/>
        <end position="795"/>
    </location>
</feature>
<keyword evidence="5" id="KW-0175">Coiled coil</keyword>
<reference evidence="10 11" key="1">
    <citation type="submission" date="2024-11" db="EMBL/GenBank/DDBJ databases">
        <title>Chromosome-level genome assembly of the freshwater bivalve Anodonta woodiana.</title>
        <authorList>
            <person name="Chen X."/>
        </authorList>
    </citation>
    <scope>NUCLEOTIDE SEQUENCE [LARGE SCALE GENOMIC DNA]</scope>
    <source>
        <strain evidence="10">MN2024</strain>
        <tissue evidence="10">Gills</tissue>
    </source>
</reference>
<evidence type="ECO:0000256" key="1">
    <source>
        <dbReference type="ARBA" id="ARBA00004141"/>
    </source>
</evidence>
<feature type="transmembrane region" description="Helical" evidence="7">
    <location>
        <begin position="689"/>
        <end position="712"/>
    </location>
</feature>
<dbReference type="PANTHER" id="PTHR13715">
    <property type="entry name" value="RYANODINE RECEPTOR AND IP3 RECEPTOR"/>
    <property type="match status" value="1"/>
</dbReference>
<feature type="transmembrane region" description="Helical" evidence="7">
    <location>
        <begin position="571"/>
        <end position="591"/>
    </location>
</feature>
<dbReference type="Proteomes" id="UP001634394">
    <property type="component" value="Unassembled WGS sequence"/>
</dbReference>
<dbReference type="PANTHER" id="PTHR13715:SF99">
    <property type="entry name" value="INOSITOL 1,4,5-TRISPHOSPHATE RECEPTOR-LIKE PROTEIN A"/>
    <property type="match status" value="1"/>
</dbReference>
<feature type="transmembrane region" description="Helical" evidence="7">
    <location>
        <begin position="526"/>
        <end position="551"/>
    </location>
</feature>
<dbReference type="InterPro" id="IPR013662">
    <property type="entry name" value="RIH_assoc-dom"/>
</dbReference>
<dbReference type="InterPro" id="IPR015925">
    <property type="entry name" value="Ryanodine_IP3_receptor"/>
</dbReference>
<keyword evidence="3 7" id="KW-1133">Transmembrane helix</keyword>
<accession>A0ABD3UF86</accession>
<comment type="caution">
    <text evidence="10">The sequence shown here is derived from an EMBL/GenBank/DDBJ whole genome shotgun (WGS) entry which is preliminary data.</text>
</comment>
<feature type="transmembrane region" description="Helical" evidence="7">
    <location>
        <begin position="724"/>
        <end position="743"/>
    </location>
</feature>
<evidence type="ECO:0000256" key="7">
    <source>
        <dbReference type="SAM" id="Phobius"/>
    </source>
</evidence>
<dbReference type="Gene3D" id="1.10.287.70">
    <property type="match status" value="1"/>
</dbReference>
<evidence type="ECO:0000313" key="11">
    <source>
        <dbReference type="Proteomes" id="UP001634394"/>
    </source>
</evidence>
<dbReference type="SUPFAM" id="SSF48371">
    <property type="entry name" value="ARM repeat"/>
    <property type="match status" value="1"/>
</dbReference>
<name>A0ABD3UF86_SINWO</name>
<feature type="transmembrane region" description="Helical" evidence="7">
    <location>
        <begin position="642"/>
        <end position="669"/>
    </location>
</feature>
<feature type="domain" description="RyR/IP3R Homology associated" evidence="9">
    <location>
        <begin position="232"/>
        <end position="324"/>
    </location>
</feature>
<evidence type="ECO:0000256" key="3">
    <source>
        <dbReference type="ARBA" id="ARBA00022989"/>
    </source>
</evidence>
<evidence type="ECO:0000259" key="8">
    <source>
        <dbReference type="Pfam" id="PF00520"/>
    </source>
</evidence>
<evidence type="ECO:0000256" key="5">
    <source>
        <dbReference type="SAM" id="Coils"/>
    </source>
</evidence>
<protein>
    <submittedName>
        <fullName evidence="10">Uncharacterized protein</fullName>
    </submittedName>
</protein>
<sequence>MRKMQLKEIEGVQNALNSFGAIESVLEHLSSPQDKIYQELLAFLAALLFNGNKEVQMSMFEFFTGTREETFFFAIKNRMKLSAIATRERRVMHAMHQAKIEEELAQIKLMWNAMATGKLAEEQIRATKLTSQLTMAVRRSYASYRNSMSIEKGARTSQRRLKSSKSPAPNVSSGMELKPVKSNRIDFGTNSTNKVTPMAAVEINIQDMADDELQKLVMQNMGAELEFKDEGYIELVMRILGLMCDNQYRGLQDYLREQPDNIKSVNLVSETTRFLGILYSNVNDKSVDLIIQLFDTLVEFTLGNSLNQSTVIENKICDYINHILRNGVYKDCSTKDIYSLKWSIGILIRSLTEENPKVEMGADSAEELPKEVMENINTETLVTVMMEAYKDSQRKGDDFEENRNLMSEVGFLYFHIIKRKMNLKEDLTLEAILEKEEDKVVWDFFEENTLSIEILKNDVLQKLYFRVRDKNVVREEIKEKFKYEVDRSSPSNKLRDFIDWSSDIIKDIKYQRNVHANPIDRLLVKLWLPMNIAVMLVTLAITLLVLVAWKADDDGTELYIPTYAYYDGQPVMYVLGGVHNFLSLCIFISYIRSNHPNFPSFGDASQLFKKRGEAVDEEQDMLWNKKKGKSHLEVKAFGMRTIYYLVFLACSAAGTAVHGYFFAFHLLHLPELNQLLKRVIQAVTTNGRSLLMVALLGLGFFYIYALFLFAFYRGWALKDDTGRYCNTMYQCFVTVIHHCFVGGPYTTFEQVMPSSFDATLGIAAFNVTFFIIIQTIGLNIILGIIIDTFSQLRDSKWEIDKDMKTNCFICSRESYDFERHGSGFKKHVKMEHNQWAYLFFFIHLHETRPNDYSALELFVYKLLLVGNFDFFPMNRSLSLENKMDKEEQKLELIQKQVDYLVNKMKEQDAEKEREKKRKRQLEWDEKLKNVKK</sequence>
<evidence type="ECO:0000259" key="9">
    <source>
        <dbReference type="Pfam" id="PF08454"/>
    </source>
</evidence>
<keyword evidence="2 7" id="KW-0812">Transmembrane</keyword>
<feature type="transmembrane region" description="Helical" evidence="7">
    <location>
        <begin position="763"/>
        <end position="786"/>
    </location>
</feature>
<feature type="compositionally biased region" description="Polar residues" evidence="6">
    <location>
        <begin position="164"/>
        <end position="173"/>
    </location>
</feature>
<dbReference type="InterPro" id="IPR005821">
    <property type="entry name" value="Ion_trans_dom"/>
</dbReference>
<dbReference type="EMBL" id="JBJQND010000016">
    <property type="protein sequence ID" value="KAL3848189.1"/>
    <property type="molecule type" value="Genomic_DNA"/>
</dbReference>
<dbReference type="GO" id="GO:0016020">
    <property type="term" value="C:membrane"/>
    <property type="evidence" value="ECO:0007669"/>
    <property type="project" value="UniProtKB-SubCell"/>
</dbReference>
<evidence type="ECO:0000256" key="4">
    <source>
        <dbReference type="ARBA" id="ARBA00023136"/>
    </source>
</evidence>
<evidence type="ECO:0000256" key="6">
    <source>
        <dbReference type="SAM" id="MobiDB-lite"/>
    </source>
</evidence>
<evidence type="ECO:0000256" key="2">
    <source>
        <dbReference type="ARBA" id="ARBA00022692"/>
    </source>
</evidence>
<dbReference type="Pfam" id="PF08454">
    <property type="entry name" value="RIH_assoc"/>
    <property type="match status" value="1"/>
</dbReference>
<comment type="subcellular location">
    <subcellularLocation>
        <location evidence="1">Membrane</location>
        <topology evidence="1">Multi-pass membrane protein</topology>
    </subcellularLocation>
</comment>
<gene>
    <name evidence="10" type="ORF">ACJMK2_019063</name>
</gene>
<proteinExistence type="predicted"/>
<keyword evidence="4 7" id="KW-0472">Membrane</keyword>
<dbReference type="AlphaFoldDB" id="A0ABD3UF86"/>
<evidence type="ECO:0000313" key="10">
    <source>
        <dbReference type="EMBL" id="KAL3848189.1"/>
    </source>
</evidence>
<dbReference type="Pfam" id="PF00520">
    <property type="entry name" value="Ion_trans"/>
    <property type="match status" value="1"/>
</dbReference>
<feature type="coiled-coil region" evidence="5">
    <location>
        <begin position="876"/>
        <end position="924"/>
    </location>
</feature>
<organism evidence="10 11">
    <name type="scientific">Sinanodonta woodiana</name>
    <name type="common">Chinese pond mussel</name>
    <name type="synonym">Anodonta woodiana</name>
    <dbReference type="NCBI Taxonomy" id="1069815"/>
    <lineage>
        <taxon>Eukaryota</taxon>
        <taxon>Metazoa</taxon>
        <taxon>Spiralia</taxon>
        <taxon>Lophotrochozoa</taxon>
        <taxon>Mollusca</taxon>
        <taxon>Bivalvia</taxon>
        <taxon>Autobranchia</taxon>
        <taxon>Heteroconchia</taxon>
        <taxon>Palaeoheterodonta</taxon>
        <taxon>Unionida</taxon>
        <taxon>Unionoidea</taxon>
        <taxon>Unionidae</taxon>
        <taxon>Unioninae</taxon>
        <taxon>Sinanodonta</taxon>
    </lineage>
</organism>
<keyword evidence="11" id="KW-1185">Reference proteome</keyword>